<dbReference type="InterPro" id="IPR019301">
    <property type="entry name" value="Flagellar_prot_FlgJ_N"/>
</dbReference>
<gene>
    <name evidence="2" type="ORF">P8627_10670</name>
</gene>
<dbReference type="Pfam" id="PF10135">
    <property type="entry name" value="Rod-binding"/>
    <property type="match status" value="1"/>
</dbReference>
<evidence type="ECO:0000313" key="2">
    <source>
        <dbReference type="EMBL" id="WGH77504.1"/>
    </source>
</evidence>
<accession>A0ABY8LBH4</accession>
<organism evidence="2 3">
    <name type="scientific">Jannaschia ovalis</name>
    <dbReference type="NCBI Taxonomy" id="3038773"/>
    <lineage>
        <taxon>Bacteria</taxon>
        <taxon>Pseudomonadati</taxon>
        <taxon>Pseudomonadota</taxon>
        <taxon>Alphaproteobacteria</taxon>
        <taxon>Rhodobacterales</taxon>
        <taxon>Roseobacteraceae</taxon>
        <taxon>Jannaschia</taxon>
    </lineage>
</organism>
<dbReference type="RefSeq" id="WP_279964080.1">
    <property type="nucleotide sequence ID" value="NZ_CP122537.1"/>
</dbReference>
<feature type="domain" description="Flagellar protein FlgJ N-terminal" evidence="1">
    <location>
        <begin position="47"/>
        <end position="82"/>
    </location>
</feature>
<dbReference type="EMBL" id="CP122537">
    <property type="protein sequence ID" value="WGH77504.1"/>
    <property type="molecule type" value="Genomic_DNA"/>
</dbReference>
<keyword evidence="3" id="KW-1185">Reference proteome</keyword>
<reference evidence="2 3" key="1">
    <citation type="submission" date="2023-04" db="EMBL/GenBank/DDBJ databases">
        <title>Jannaschia ovalis sp. nov., a marine bacterium isolated from sea tidal flat.</title>
        <authorList>
            <person name="Kwon D.Y."/>
            <person name="Kim J.-J."/>
        </authorList>
    </citation>
    <scope>NUCLEOTIDE SEQUENCE [LARGE SCALE GENOMIC DNA]</scope>
    <source>
        <strain evidence="2 3">GRR-S6-38</strain>
    </source>
</reference>
<name>A0ABY8LBH4_9RHOB</name>
<evidence type="ECO:0000259" key="1">
    <source>
        <dbReference type="Pfam" id="PF10135"/>
    </source>
</evidence>
<dbReference type="Proteomes" id="UP001243420">
    <property type="component" value="Chromosome"/>
</dbReference>
<evidence type="ECO:0000313" key="3">
    <source>
        <dbReference type="Proteomes" id="UP001243420"/>
    </source>
</evidence>
<protein>
    <submittedName>
        <fullName evidence="2">Rod-binding protein</fullName>
    </submittedName>
</protein>
<proteinExistence type="predicted"/>
<sequence length="89" mass="8897">MLTPILPSVAPGAPPPAPEAALRAQAVQLEAFLFAEMLRVAGTGPPSPAGGGASQFDSFLRQAQAEAVAAGGQTGLAEAIYRGLARRAA</sequence>